<dbReference type="RefSeq" id="WP_380693818.1">
    <property type="nucleotide sequence ID" value="NZ_JBHRYR010000002.1"/>
</dbReference>
<dbReference type="PROSITE" id="PS50164">
    <property type="entry name" value="GIY_YIG"/>
    <property type="match status" value="1"/>
</dbReference>
<reference evidence="4" key="1">
    <citation type="journal article" date="2019" name="Int. J. Syst. Evol. Microbiol.">
        <title>The Global Catalogue of Microorganisms (GCM) 10K type strain sequencing project: providing services to taxonomists for standard genome sequencing and annotation.</title>
        <authorList>
            <consortium name="The Broad Institute Genomics Platform"/>
            <consortium name="The Broad Institute Genome Sequencing Center for Infectious Disease"/>
            <person name="Wu L."/>
            <person name="Ma J."/>
        </authorList>
    </citation>
    <scope>NUCLEOTIDE SEQUENCE [LARGE SCALE GENOMIC DNA]</scope>
    <source>
        <strain evidence="4">IBRC 10765</strain>
    </source>
</reference>
<dbReference type="PANTHER" id="PTHR34477:SF1">
    <property type="entry name" value="UPF0213 PROTEIN YHBQ"/>
    <property type="match status" value="1"/>
</dbReference>
<dbReference type="SUPFAM" id="SSF82771">
    <property type="entry name" value="GIY-YIG endonuclease"/>
    <property type="match status" value="1"/>
</dbReference>
<dbReference type="InterPro" id="IPR000305">
    <property type="entry name" value="GIY-YIG_endonuc"/>
</dbReference>
<name>A0ABV7ZVB3_9GAMM</name>
<dbReference type="InterPro" id="IPR035901">
    <property type="entry name" value="GIY-YIG_endonuc_sf"/>
</dbReference>
<evidence type="ECO:0000313" key="3">
    <source>
        <dbReference type="EMBL" id="MFC3852085.1"/>
    </source>
</evidence>
<gene>
    <name evidence="3" type="ORF">ACFOOG_04475</name>
</gene>
<accession>A0ABV7ZVB3</accession>
<organism evidence="3 4">
    <name type="scientific">Saccharospirillum mangrovi</name>
    <dbReference type="NCBI Taxonomy" id="2161747"/>
    <lineage>
        <taxon>Bacteria</taxon>
        <taxon>Pseudomonadati</taxon>
        <taxon>Pseudomonadota</taxon>
        <taxon>Gammaproteobacteria</taxon>
        <taxon>Oceanospirillales</taxon>
        <taxon>Saccharospirillaceae</taxon>
        <taxon>Saccharospirillum</taxon>
    </lineage>
</organism>
<feature type="domain" description="GIY-YIG" evidence="2">
    <location>
        <begin position="12"/>
        <end position="89"/>
    </location>
</feature>
<evidence type="ECO:0000259" key="2">
    <source>
        <dbReference type="PROSITE" id="PS50164"/>
    </source>
</evidence>
<dbReference type="CDD" id="cd10456">
    <property type="entry name" value="GIY-YIG_UPF0213"/>
    <property type="match status" value="1"/>
</dbReference>
<dbReference type="Proteomes" id="UP001595617">
    <property type="component" value="Unassembled WGS sequence"/>
</dbReference>
<dbReference type="EMBL" id="JBHRYR010000002">
    <property type="protein sequence ID" value="MFC3852085.1"/>
    <property type="molecule type" value="Genomic_DNA"/>
</dbReference>
<dbReference type="InterPro" id="IPR050190">
    <property type="entry name" value="UPF0213_domain"/>
</dbReference>
<comment type="caution">
    <text evidence="3">The sequence shown here is derived from an EMBL/GenBank/DDBJ whole genome shotgun (WGS) entry which is preliminary data.</text>
</comment>
<protein>
    <submittedName>
        <fullName evidence="3">GIY-YIG nuclease family protein</fullName>
    </submittedName>
</protein>
<evidence type="ECO:0000256" key="1">
    <source>
        <dbReference type="ARBA" id="ARBA00007435"/>
    </source>
</evidence>
<evidence type="ECO:0000313" key="4">
    <source>
        <dbReference type="Proteomes" id="UP001595617"/>
    </source>
</evidence>
<sequence length="97" mass="11076">MHKKHSKIKVESSWMVYIVRCGDGNLYTGVTTDVTRRVRQHNGELVGGARYTRVRRPVSLLYAEPSADRASACRREYQIKQLSREEKLALAAEAINQ</sequence>
<comment type="similarity">
    <text evidence="1">Belongs to the UPF0213 family.</text>
</comment>
<dbReference type="Pfam" id="PF01541">
    <property type="entry name" value="GIY-YIG"/>
    <property type="match status" value="1"/>
</dbReference>
<keyword evidence="4" id="KW-1185">Reference proteome</keyword>
<proteinExistence type="inferred from homology"/>
<dbReference type="PANTHER" id="PTHR34477">
    <property type="entry name" value="UPF0213 PROTEIN YHBQ"/>
    <property type="match status" value="1"/>
</dbReference>
<dbReference type="Gene3D" id="3.40.1440.10">
    <property type="entry name" value="GIY-YIG endonuclease"/>
    <property type="match status" value="1"/>
</dbReference>